<dbReference type="AlphaFoldDB" id="A0A8X6KD71"/>
<dbReference type="Proteomes" id="UP000887116">
    <property type="component" value="Unassembled WGS sequence"/>
</dbReference>
<evidence type="ECO:0000313" key="2">
    <source>
        <dbReference type="Proteomes" id="UP000887116"/>
    </source>
</evidence>
<organism evidence="1 2">
    <name type="scientific">Trichonephila clavata</name>
    <name type="common">Joro spider</name>
    <name type="synonym">Nephila clavata</name>
    <dbReference type="NCBI Taxonomy" id="2740835"/>
    <lineage>
        <taxon>Eukaryota</taxon>
        <taxon>Metazoa</taxon>
        <taxon>Ecdysozoa</taxon>
        <taxon>Arthropoda</taxon>
        <taxon>Chelicerata</taxon>
        <taxon>Arachnida</taxon>
        <taxon>Araneae</taxon>
        <taxon>Araneomorphae</taxon>
        <taxon>Entelegynae</taxon>
        <taxon>Araneoidea</taxon>
        <taxon>Nephilidae</taxon>
        <taxon>Trichonephila</taxon>
    </lineage>
</organism>
<protein>
    <submittedName>
        <fullName evidence="1">Uncharacterized protein</fullName>
    </submittedName>
</protein>
<reference evidence="1" key="1">
    <citation type="submission" date="2020-07" db="EMBL/GenBank/DDBJ databases">
        <title>Multicomponent nature underlies the extraordinary mechanical properties of spider dragline silk.</title>
        <authorList>
            <person name="Kono N."/>
            <person name="Nakamura H."/>
            <person name="Mori M."/>
            <person name="Yoshida Y."/>
            <person name="Ohtoshi R."/>
            <person name="Malay A.D."/>
            <person name="Moran D.A.P."/>
            <person name="Tomita M."/>
            <person name="Numata K."/>
            <person name="Arakawa K."/>
        </authorList>
    </citation>
    <scope>NUCLEOTIDE SEQUENCE</scope>
</reference>
<sequence length="91" mass="10264">MILLKLDVRFDNLTFISGAASSLLRYLVFVATYFENPASHKQVVADDNRIRIACFAKFGYSSNTSDQNIVNETVLNWASYCVSELNSIKFS</sequence>
<accession>A0A8X6KD71</accession>
<dbReference type="EMBL" id="BMAO01020736">
    <property type="protein sequence ID" value="GFQ69496.1"/>
    <property type="molecule type" value="Genomic_DNA"/>
</dbReference>
<comment type="caution">
    <text evidence="1">The sequence shown here is derived from an EMBL/GenBank/DDBJ whole genome shotgun (WGS) entry which is preliminary data.</text>
</comment>
<proteinExistence type="predicted"/>
<evidence type="ECO:0000313" key="1">
    <source>
        <dbReference type="EMBL" id="GFQ69496.1"/>
    </source>
</evidence>
<name>A0A8X6KD71_TRICU</name>
<keyword evidence="2" id="KW-1185">Reference proteome</keyword>
<gene>
    <name evidence="1" type="ORF">TNCT_685661</name>
</gene>